<evidence type="ECO:0000313" key="3">
    <source>
        <dbReference type="Proteomes" id="UP000192980"/>
    </source>
</evidence>
<dbReference type="EMBL" id="FXAU01000007">
    <property type="protein sequence ID" value="SMG46838.1"/>
    <property type="molecule type" value="Genomic_DNA"/>
</dbReference>
<sequence length="331" mass="35792">MNITNIKKHLKLGVSLCAWLLLFSCKQRDDYPVFEDPKIVEVEKDTIPPDNTKEALTQKIIDGTDVIKTFQMDSMTVLAPGVNRMHVRFKNKLDQAMSMQVLELDLTQPKISVFALSPFDDNLFTTQVLSDMAKYNEGRTGGRIIAAINGDVATSGAPTGSFIRLGRQIKTSTTTATANTRPFIAVKNDETVVIGNRPNTTVTLDPYNLNDFKHLVSGGTWLVYKGGLITSTVTTVQANTAIGITADKKIYAVLVDGVNNAFSVGITFNDLGKIMKTLGCSHAFSTSVGTSAVMVQRDKGIDNEVAWRVVNKPATAAGGANVNGIGFVVKD</sequence>
<reference evidence="2 3" key="1">
    <citation type="submission" date="2017-04" db="EMBL/GenBank/DDBJ databases">
        <authorList>
            <person name="Afonso C.L."/>
            <person name="Miller P.J."/>
            <person name="Scott M.A."/>
            <person name="Spackman E."/>
            <person name="Goraichik I."/>
            <person name="Dimitrov K.M."/>
            <person name="Suarez D.L."/>
            <person name="Swayne D.E."/>
        </authorList>
    </citation>
    <scope>NUCLEOTIDE SEQUENCE [LARGE SCALE GENOMIC DNA]</scope>
    <source>
        <strain evidence="2 3">DSM 22418</strain>
    </source>
</reference>
<dbReference type="Pfam" id="PF09992">
    <property type="entry name" value="NAGPA"/>
    <property type="match status" value="1"/>
</dbReference>
<gene>
    <name evidence="2" type="ORF">SAMN05660862_3350</name>
</gene>
<dbReference type="STRING" id="561061.SAMN05660862_3350"/>
<dbReference type="PANTHER" id="PTHR40446">
    <property type="entry name" value="N-ACETYLGLUCOSAMINE-1-PHOSPHODIESTER ALPHA-N-ACETYLGLUCOSAMINIDASE"/>
    <property type="match status" value="1"/>
</dbReference>
<feature type="domain" description="Phosphodiester glycosidase" evidence="1">
    <location>
        <begin position="144"/>
        <end position="317"/>
    </location>
</feature>
<name>A0A1X7KYY6_9SPHI</name>
<dbReference type="PANTHER" id="PTHR40446:SF2">
    <property type="entry name" value="N-ACETYLGLUCOSAMINE-1-PHOSPHODIESTER ALPHA-N-ACETYLGLUCOSAMINIDASE"/>
    <property type="match status" value="1"/>
</dbReference>
<dbReference type="OrthoDB" id="9791820at2"/>
<organism evidence="2 3">
    <name type="scientific">Sphingobacterium psychroaquaticum</name>
    <dbReference type="NCBI Taxonomy" id="561061"/>
    <lineage>
        <taxon>Bacteria</taxon>
        <taxon>Pseudomonadati</taxon>
        <taxon>Bacteroidota</taxon>
        <taxon>Sphingobacteriia</taxon>
        <taxon>Sphingobacteriales</taxon>
        <taxon>Sphingobacteriaceae</taxon>
        <taxon>Sphingobacterium</taxon>
    </lineage>
</organism>
<evidence type="ECO:0000259" key="1">
    <source>
        <dbReference type="Pfam" id="PF09992"/>
    </source>
</evidence>
<dbReference type="AlphaFoldDB" id="A0A1X7KYY6"/>
<accession>A0A1X7KYY6</accession>
<dbReference type="Proteomes" id="UP000192980">
    <property type="component" value="Unassembled WGS sequence"/>
</dbReference>
<keyword evidence="3" id="KW-1185">Reference proteome</keyword>
<protein>
    <recommendedName>
        <fullName evidence="1">Phosphodiester glycosidase domain-containing protein</fullName>
    </recommendedName>
</protein>
<dbReference type="PROSITE" id="PS51257">
    <property type="entry name" value="PROKAR_LIPOPROTEIN"/>
    <property type="match status" value="1"/>
</dbReference>
<dbReference type="InterPro" id="IPR018711">
    <property type="entry name" value="NAGPA"/>
</dbReference>
<evidence type="ECO:0000313" key="2">
    <source>
        <dbReference type="EMBL" id="SMG46838.1"/>
    </source>
</evidence>
<dbReference type="RefSeq" id="WP_085474047.1">
    <property type="nucleotide sequence ID" value="NZ_CP038029.1"/>
</dbReference>
<proteinExistence type="predicted"/>